<evidence type="ECO:0000256" key="1">
    <source>
        <dbReference type="SAM" id="MobiDB-lite"/>
    </source>
</evidence>
<feature type="compositionally biased region" description="Acidic residues" evidence="1">
    <location>
        <begin position="907"/>
        <end position="920"/>
    </location>
</feature>
<dbReference type="AlphaFoldDB" id="A0AA43QQT6"/>
<reference evidence="2" key="1">
    <citation type="journal article" date="2023" name="Genome Biol. Evol.">
        <title>First Whole Genome Sequence and Flow Cytometry Genome Size Data for the Lichen-Forming Fungus Ramalina farinacea (Ascomycota).</title>
        <authorList>
            <person name="Llewellyn T."/>
            <person name="Mian S."/>
            <person name="Hill R."/>
            <person name="Leitch I.J."/>
            <person name="Gaya E."/>
        </authorList>
    </citation>
    <scope>NUCLEOTIDE SEQUENCE</scope>
    <source>
        <strain evidence="2">LIQ254RAFAR</strain>
    </source>
</reference>
<dbReference type="GO" id="GO:0032040">
    <property type="term" value="C:small-subunit processome"/>
    <property type="evidence" value="ECO:0007669"/>
    <property type="project" value="TreeGrafter"/>
</dbReference>
<dbReference type="InterPro" id="IPR015943">
    <property type="entry name" value="WD40/YVTN_repeat-like_dom_sf"/>
</dbReference>
<dbReference type="PANTHER" id="PTHR44163:SF1">
    <property type="entry name" value="U3 SMALL NUCLEOLAR RNA-ASSOCIATED PROTEIN 4 HOMOLOG"/>
    <property type="match status" value="1"/>
</dbReference>
<dbReference type="Gene3D" id="2.130.10.10">
    <property type="entry name" value="YVTN repeat-like/Quinoprotein amine dehydrogenase"/>
    <property type="match status" value="2"/>
</dbReference>
<dbReference type="Pfam" id="PF00400">
    <property type="entry name" value="WD40"/>
    <property type="match status" value="2"/>
</dbReference>
<feature type="compositionally biased region" description="Acidic residues" evidence="1">
    <location>
        <begin position="575"/>
        <end position="585"/>
    </location>
</feature>
<dbReference type="EMBL" id="JAPUFD010000013">
    <property type="protein sequence ID" value="MDI1490933.1"/>
    <property type="molecule type" value="Genomic_DNA"/>
</dbReference>
<dbReference type="PANTHER" id="PTHR44163">
    <property type="entry name" value="U3 SMALL NUCLEOLAR RNA-ASSOCIATED PROTEIN 4 HOMOLOG"/>
    <property type="match status" value="1"/>
</dbReference>
<dbReference type="SUPFAM" id="SSF50998">
    <property type="entry name" value="Quinoprotein alcohol dehydrogenase-like"/>
    <property type="match status" value="1"/>
</dbReference>
<dbReference type="GO" id="GO:0030686">
    <property type="term" value="C:90S preribosome"/>
    <property type="evidence" value="ECO:0007669"/>
    <property type="project" value="InterPro"/>
</dbReference>
<dbReference type="GO" id="GO:0003723">
    <property type="term" value="F:RNA binding"/>
    <property type="evidence" value="ECO:0007669"/>
    <property type="project" value="TreeGrafter"/>
</dbReference>
<dbReference type="GO" id="GO:0000462">
    <property type="term" value="P:maturation of SSU-rRNA from tricistronic rRNA transcript (SSU-rRNA, 5.8S rRNA, LSU-rRNA)"/>
    <property type="evidence" value="ECO:0007669"/>
    <property type="project" value="InterPro"/>
</dbReference>
<comment type="caution">
    <text evidence="2">The sequence shown here is derived from an EMBL/GenBank/DDBJ whole genome shotgun (WGS) entry which is preliminary data.</text>
</comment>
<organism evidence="2 3">
    <name type="scientific">Ramalina farinacea</name>
    <dbReference type="NCBI Taxonomy" id="258253"/>
    <lineage>
        <taxon>Eukaryota</taxon>
        <taxon>Fungi</taxon>
        <taxon>Dikarya</taxon>
        <taxon>Ascomycota</taxon>
        <taxon>Pezizomycotina</taxon>
        <taxon>Lecanoromycetes</taxon>
        <taxon>OSLEUM clade</taxon>
        <taxon>Lecanoromycetidae</taxon>
        <taxon>Lecanorales</taxon>
        <taxon>Lecanorineae</taxon>
        <taxon>Ramalinaceae</taxon>
        <taxon>Ramalina</taxon>
    </lineage>
</organism>
<feature type="region of interest" description="Disordered" evidence="1">
    <location>
        <begin position="734"/>
        <end position="882"/>
    </location>
</feature>
<dbReference type="InterPro" id="IPR046351">
    <property type="entry name" value="UTP4"/>
</dbReference>
<gene>
    <name evidence="2" type="primary">UTP4_2</name>
    <name evidence="2" type="ORF">OHK93_002138</name>
</gene>
<sequence>MDIHRCRFIPYPSASINALAFSHPSHSNAKLKPPPSLRLAIGRANGDIELWNPFEGSWYQETILRGGKERSIEGLAWVQDPDEIDKSGYKRSGKLRLFSIGYSQQRCGNMVYGRATQGYGPPKLDSSDEEQAVRIAKAQTQCLAVGCADGSVVLLSTEEEDLRFNRILARPPKRGIRVLSLAFQDRHRIVAGHSDGNIRVYDIRGQQQVYSMTLGTAHHGGPKEILVWSVKCTNDGTIVAGDSTGTVSIWDGKTYSLNQRIQGHDTDILDLAVSADGHSIFSGGMDRRTVLYRKEGPSSGKEASRWARISHNRFHSDDIKAMAMFESTRLSVVASGGLDTIPVITPVQEFGKEYHRTVSGLPQQSCVVSALSKRLLLSWWDRELRIWTIEERQDIPGDQDEGNPRGRKLVAKIALQGDANITSADFTANGDMVAVSTIAGVKLFRLRQKGDILKVQSLPTTATFADSGAKQVQFSPDARWLVCITLENKVQISRLDNIQEAPRARKPLPLKSTVLKRISRDPIVSKHLHGSLGSYDRSINHVAFSSDSKILSISDLSGYIDTWILKGLEDLTQENEATNDGDDSSSNESSASDEESRPQPILGQHWIRNPATSRIPKLPTAPVVLSFRPSQSKLPVTNHPTTNGIDHEPPTHGEDRLLIITADNNIREYQTLTGSLTPWSRRNPHACFPTEYRNLKDRAKGVIWDIHHQRERLWVWGVSWLWMFDLAQDLPSVDDDASTTAPPPVKALTNGDHNPGPTTIPLAKALTNGDHTPNSPSANINNDDAVAPTPPKPSKREKRKRKRSQYNEQPTKNYDNNNDNATRNLPNRDTGAGSRIPDHELNTGLSHQIKRVRGADANATRTIDLRHHRGREDDAFSSEEDEVAQDSLALKLAKLRREGDRDGGFNGEEDATREGEEESLDEKKPPPHWHTFKYRPILGIVPLGTGAEGGEGGTGRVEVALVERPLWEMDLPARYQGDQEWDA</sequence>
<dbReference type="Proteomes" id="UP001161017">
    <property type="component" value="Unassembled WGS sequence"/>
</dbReference>
<keyword evidence="3" id="KW-1185">Reference proteome</keyword>
<dbReference type="GO" id="GO:0034455">
    <property type="term" value="C:t-UTP complex"/>
    <property type="evidence" value="ECO:0007669"/>
    <property type="project" value="TreeGrafter"/>
</dbReference>
<feature type="compositionally biased region" description="Polar residues" evidence="1">
    <location>
        <begin position="769"/>
        <end position="782"/>
    </location>
</feature>
<feature type="region of interest" description="Disordered" evidence="1">
    <location>
        <begin position="575"/>
        <end position="614"/>
    </location>
</feature>
<dbReference type="InterPro" id="IPR011047">
    <property type="entry name" value="Quinoprotein_ADH-like_sf"/>
</dbReference>
<dbReference type="InterPro" id="IPR001680">
    <property type="entry name" value="WD40_rpt"/>
</dbReference>
<feature type="region of interest" description="Disordered" evidence="1">
    <location>
        <begin position="631"/>
        <end position="652"/>
    </location>
</feature>
<dbReference type="SMART" id="SM00320">
    <property type="entry name" value="WD40"/>
    <property type="match status" value="7"/>
</dbReference>
<feature type="region of interest" description="Disordered" evidence="1">
    <location>
        <begin position="899"/>
        <end position="930"/>
    </location>
</feature>
<evidence type="ECO:0000313" key="2">
    <source>
        <dbReference type="EMBL" id="MDI1490933.1"/>
    </source>
</evidence>
<feature type="compositionally biased region" description="Polar residues" evidence="1">
    <location>
        <begin position="631"/>
        <end position="644"/>
    </location>
</feature>
<feature type="compositionally biased region" description="Low complexity" evidence="1">
    <location>
        <begin position="813"/>
        <end position="827"/>
    </location>
</feature>
<proteinExistence type="predicted"/>
<feature type="compositionally biased region" description="Basic residues" evidence="1">
    <location>
        <begin position="793"/>
        <end position="804"/>
    </location>
</feature>
<name>A0AA43QQT6_9LECA</name>
<evidence type="ECO:0000313" key="3">
    <source>
        <dbReference type="Proteomes" id="UP001161017"/>
    </source>
</evidence>
<accession>A0AA43QQT6</accession>
<protein>
    <submittedName>
        <fullName evidence="2">U3 small nucleolar RNA-associated protein</fullName>
    </submittedName>
</protein>